<evidence type="ECO:0000256" key="6">
    <source>
        <dbReference type="ARBA" id="ARBA00022840"/>
    </source>
</evidence>
<evidence type="ECO:0000256" key="11">
    <source>
        <dbReference type="HAMAP-Rule" id="MF_03120"/>
    </source>
</evidence>
<evidence type="ECO:0000259" key="16">
    <source>
        <dbReference type="PROSITE" id="PS51787"/>
    </source>
</evidence>
<feature type="active site" evidence="11 12">
    <location>
        <position position="848"/>
    </location>
</feature>
<comment type="catalytic activity">
    <reaction evidence="9 11">
        <text>Hydrolysis of proteins in presence of ATP.</text>
        <dbReference type="EC" id="3.4.21.53"/>
    </reaction>
</comment>
<keyword evidence="7 11" id="KW-0238">DNA-binding</keyword>
<feature type="domain" description="Lon N-terminal" evidence="16">
    <location>
        <begin position="1"/>
        <end position="280"/>
    </location>
</feature>
<dbReference type="SMART" id="SM00382">
    <property type="entry name" value="AAA"/>
    <property type="match status" value="1"/>
</dbReference>
<dbReference type="PROSITE" id="PS51787">
    <property type="entry name" value="LON_N"/>
    <property type="match status" value="1"/>
</dbReference>
<dbReference type="GO" id="GO:0051131">
    <property type="term" value="P:chaperone-mediated protein complex assembly"/>
    <property type="evidence" value="ECO:0007669"/>
    <property type="project" value="UniProtKB-UniRule"/>
</dbReference>
<keyword evidence="2 11" id="KW-0645">Protease</keyword>
<protein>
    <recommendedName>
        <fullName evidence="11">Lon protease homolog, mitochondrial</fullName>
        <ecNumber evidence="11">3.4.21.53</ecNumber>
    </recommendedName>
</protein>
<comment type="subunit">
    <text evidence="11">Homohexamer or homoheptamer. Organized in a ring with a central cavity.</text>
</comment>
<dbReference type="AlphaFoldDB" id="A0A2N9J777"/>
<dbReference type="InterPro" id="IPR027065">
    <property type="entry name" value="Lon_Prtase"/>
</dbReference>
<dbReference type="SUPFAM" id="SSF54211">
    <property type="entry name" value="Ribosomal protein S5 domain 2-like"/>
    <property type="match status" value="1"/>
</dbReference>
<dbReference type="InterPro" id="IPR027417">
    <property type="entry name" value="P-loop_NTPase"/>
</dbReference>
<dbReference type="PANTHER" id="PTHR43718:SF2">
    <property type="entry name" value="LON PROTEASE HOMOLOG, MITOCHONDRIAL"/>
    <property type="match status" value="1"/>
</dbReference>
<dbReference type="Pfam" id="PF02190">
    <property type="entry name" value="LON_substr_bdg"/>
    <property type="match status" value="1"/>
</dbReference>
<feature type="active site" evidence="11 12">
    <location>
        <position position="891"/>
    </location>
</feature>
<feature type="binding site" evidence="11">
    <location>
        <begin position="435"/>
        <end position="442"/>
    </location>
    <ligand>
        <name>ATP</name>
        <dbReference type="ChEBI" id="CHEBI:30616"/>
    </ligand>
</feature>
<dbReference type="FunFam" id="1.20.5.5270:FF:000001">
    <property type="entry name" value="Lon protease homolog, mitochondrial"/>
    <property type="match status" value="1"/>
</dbReference>
<evidence type="ECO:0000256" key="2">
    <source>
        <dbReference type="ARBA" id="ARBA00022670"/>
    </source>
</evidence>
<dbReference type="InterPro" id="IPR004815">
    <property type="entry name" value="Lon_bac/euk-typ"/>
</dbReference>
<dbReference type="FunFam" id="1.10.8.60:FF:000080">
    <property type="entry name" value="Lon protease homolog, mitochondrial"/>
    <property type="match status" value="1"/>
</dbReference>
<dbReference type="InterPro" id="IPR027503">
    <property type="entry name" value="Lonm_euk"/>
</dbReference>
<keyword evidence="5 11" id="KW-0720">Serine protease</keyword>
<evidence type="ECO:0000256" key="14">
    <source>
        <dbReference type="SAM" id="MobiDB-lite"/>
    </source>
</evidence>
<evidence type="ECO:0000256" key="9">
    <source>
        <dbReference type="ARBA" id="ARBA00050665"/>
    </source>
</evidence>
<dbReference type="Pfam" id="PF00004">
    <property type="entry name" value="AAA"/>
    <property type="match status" value="1"/>
</dbReference>
<dbReference type="PROSITE" id="PS01046">
    <property type="entry name" value="LON_SER"/>
    <property type="match status" value="1"/>
</dbReference>
<comment type="subcellular location">
    <subcellularLocation>
        <location evidence="1 11">Mitochondrion matrix</location>
    </subcellularLocation>
</comment>
<dbReference type="EMBL" id="OIVN01006445">
    <property type="protein sequence ID" value="SPD33247.1"/>
    <property type="molecule type" value="Genomic_DNA"/>
</dbReference>
<dbReference type="Gene3D" id="1.20.58.1480">
    <property type="match status" value="1"/>
</dbReference>
<dbReference type="GO" id="GO:0003697">
    <property type="term" value="F:single-stranded DNA binding"/>
    <property type="evidence" value="ECO:0007669"/>
    <property type="project" value="TreeGrafter"/>
</dbReference>
<evidence type="ECO:0000256" key="12">
    <source>
        <dbReference type="PROSITE-ProRule" id="PRU01122"/>
    </source>
</evidence>
<dbReference type="GO" id="GO:0004252">
    <property type="term" value="F:serine-type endopeptidase activity"/>
    <property type="evidence" value="ECO:0007669"/>
    <property type="project" value="UniProtKB-UniRule"/>
</dbReference>
<dbReference type="NCBIfam" id="TIGR00763">
    <property type="entry name" value="lon"/>
    <property type="match status" value="1"/>
</dbReference>
<gene>
    <name evidence="17" type="ORF">FSB_LOCUS61129</name>
</gene>
<dbReference type="Gene3D" id="1.20.5.5270">
    <property type="match status" value="1"/>
</dbReference>
<proteinExistence type="inferred from homology"/>
<dbReference type="CDD" id="cd19500">
    <property type="entry name" value="RecA-like_Lon"/>
    <property type="match status" value="1"/>
</dbReference>
<dbReference type="Gene3D" id="1.10.8.60">
    <property type="match status" value="1"/>
</dbReference>
<dbReference type="GO" id="GO:0034599">
    <property type="term" value="P:cellular response to oxidative stress"/>
    <property type="evidence" value="ECO:0007669"/>
    <property type="project" value="UniProtKB-UniRule"/>
</dbReference>
<evidence type="ECO:0000256" key="1">
    <source>
        <dbReference type="ARBA" id="ARBA00004305"/>
    </source>
</evidence>
<evidence type="ECO:0000256" key="8">
    <source>
        <dbReference type="ARBA" id="ARBA00023128"/>
    </source>
</evidence>
<evidence type="ECO:0000256" key="5">
    <source>
        <dbReference type="ARBA" id="ARBA00022825"/>
    </source>
</evidence>
<dbReference type="InterPro" id="IPR008268">
    <property type="entry name" value="Peptidase_S16_AS"/>
</dbReference>
<evidence type="ECO:0000256" key="10">
    <source>
        <dbReference type="ARBA" id="ARBA00058071"/>
    </source>
</evidence>
<dbReference type="Pfam" id="PF22667">
    <property type="entry name" value="Lon_lid"/>
    <property type="match status" value="1"/>
</dbReference>
<keyword evidence="6 11" id="KW-0067">ATP-binding</keyword>
<dbReference type="GO" id="GO:0004176">
    <property type="term" value="F:ATP-dependent peptidase activity"/>
    <property type="evidence" value="ECO:0007669"/>
    <property type="project" value="UniProtKB-UniRule"/>
</dbReference>
<dbReference type="InterPro" id="IPR014721">
    <property type="entry name" value="Ribsml_uS5_D2-typ_fold_subgr"/>
</dbReference>
<dbReference type="FunFam" id="3.30.230.10:FF:000015">
    <property type="entry name" value="Lon protease homolog, mitochondrial"/>
    <property type="match status" value="1"/>
</dbReference>
<dbReference type="GO" id="GO:0007005">
    <property type="term" value="P:mitochondrion organization"/>
    <property type="evidence" value="ECO:0007669"/>
    <property type="project" value="TreeGrafter"/>
</dbReference>
<dbReference type="InterPro" id="IPR020568">
    <property type="entry name" value="Ribosomal_Su5_D2-typ_SF"/>
</dbReference>
<dbReference type="GO" id="GO:0006515">
    <property type="term" value="P:protein quality control for misfolded or incompletely synthesized proteins"/>
    <property type="evidence" value="ECO:0007669"/>
    <property type="project" value="UniProtKB-UniRule"/>
</dbReference>
<dbReference type="InterPro" id="IPR003959">
    <property type="entry name" value="ATPase_AAA_core"/>
</dbReference>
<evidence type="ECO:0000256" key="3">
    <source>
        <dbReference type="ARBA" id="ARBA00022741"/>
    </source>
</evidence>
<dbReference type="InterPro" id="IPR054594">
    <property type="entry name" value="Lon_lid"/>
</dbReference>
<dbReference type="InterPro" id="IPR003111">
    <property type="entry name" value="Lon_prtase_N"/>
</dbReference>
<comment type="similarity">
    <text evidence="11 12 13">Belongs to the peptidase S16 family.</text>
</comment>
<comment type="function">
    <text evidence="10 11">ATP-dependent serine protease that mediates the selective degradation of misfolded, unassembled or oxidatively damaged polypeptides as well as certain short-lived regulatory proteins in the mitochondrial matrix. May also have a chaperone function in the assembly of inner membrane protein complexes. Participates in the regulation of mitochondrial gene expression and in the maintenance of the integrity of the mitochondrial genome. Binds to mitochondrial DNA in a site-specific manner.</text>
</comment>
<dbReference type="GO" id="GO:0005759">
    <property type="term" value="C:mitochondrial matrix"/>
    <property type="evidence" value="ECO:0007669"/>
    <property type="project" value="UniProtKB-SubCell"/>
</dbReference>
<dbReference type="Gene3D" id="3.40.50.300">
    <property type="entry name" value="P-loop containing nucleotide triphosphate hydrolases"/>
    <property type="match status" value="1"/>
</dbReference>
<dbReference type="InterPro" id="IPR008269">
    <property type="entry name" value="Lon_proteolytic"/>
</dbReference>
<dbReference type="PRINTS" id="PR00830">
    <property type="entry name" value="ENDOLAPTASE"/>
</dbReference>
<dbReference type="FunFam" id="3.40.50.300:FF:000021">
    <property type="entry name" value="Lon protease homolog"/>
    <property type="match status" value="1"/>
</dbReference>
<dbReference type="PANTHER" id="PTHR43718">
    <property type="entry name" value="LON PROTEASE"/>
    <property type="match status" value="1"/>
</dbReference>
<evidence type="ECO:0000256" key="13">
    <source>
        <dbReference type="RuleBase" id="RU000591"/>
    </source>
</evidence>
<evidence type="ECO:0000313" key="17">
    <source>
        <dbReference type="EMBL" id="SPD33247.1"/>
    </source>
</evidence>
<feature type="region of interest" description="Disordered" evidence="14">
    <location>
        <begin position="676"/>
        <end position="724"/>
    </location>
</feature>
<accession>A0A2N9J777</accession>
<dbReference type="Gene3D" id="3.30.230.10">
    <property type="match status" value="1"/>
</dbReference>
<dbReference type="SUPFAM" id="SSF52540">
    <property type="entry name" value="P-loop containing nucleoside triphosphate hydrolases"/>
    <property type="match status" value="1"/>
</dbReference>
<dbReference type="PROSITE" id="PS51786">
    <property type="entry name" value="LON_PROTEOLYTIC"/>
    <property type="match status" value="1"/>
</dbReference>
<dbReference type="GO" id="GO:0005524">
    <property type="term" value="F:ATP binding"/>
    <property type="evidence" value="ECO:0007669"/>
    <property type="project" value="UniProtKB-UniRule"/>
</dbReference>
<feature type="domain" description="Lon proteolytic" evidence="15">
    <location>
        <begin position="758"/>
        <end position="942"/>
    </location>
</feature>
<sequence>MLKLHTKLHALTPALASNLRPGSANSASPLLRAALSSLRGLTRRSSRSSDLVGHRAFFCSDSDSSGDVVVHVEAKAVDSEAEEVETKSSSAIVSTNPRPEDYLTDPKLLAALQESRKRQAPYAGAFLVKDEPGTDPSLVSGSESEKNIYDLKGKDLLNRLHEVGTLAQISSIQGDQVVLIGHRRLQITEMDKPYNKDDDVIKATSFEVISTLRDVLKTSSLWRDHVQTYTQHIGDFNFPRLADFGAAISGANKLQCQQVLEELDVYKRLKLTLELVKKEMEISKIQESIAKAIEEKISGEQRRYLLNEQLKAIKKELGLETDDKTALSAKFRERLEPNKDKIPPHVLQVIEEELTKLQLLEASSSEFNVTRNYLDWLTALPWGNYSDENFDVLRAQQILDEDHYGLADVKERILEFIAVGKLRGTSQGKIICLSGPPGVGKTSIGRSIARALNRKFFRFSVGGLSDVAEIKGHRRTYIGAMPGKMVQCLKNVGTANPLVLIDEVDKLGRGHAGDPASAMLELLDPEQNANFLDHYLDVPIDLSKVLFVCTANVVEMIPNPLLDRMEVITIAGYITDEKMHIARDYLEKTTREACGIKPEEVEVTDAALLALIENYCREAGVRNLQKHIEKIYRKIALQLVRQGASNEPAIAEVQVVEPEEALVECADDLSIKAVESETGAEPVEDSSHEQTTDTSIEADTVPTDLPADQPSDSKDATDTKKIQESEATKTIEKVVVDSPNIADFVGKPVFHAERIYDRTPIGVVMGLAWTAMGGSTLYIETSQVEQGEGKGALQLTGQLGDVMKESAQIAHIVARAILLEKEPDNPYFANSKVHLHVPAGATPKDGPSAGCTMITSLLSLATKKLVKKDLAMTGEVTLTGKILPIGGVKEKTIAARRSDVKTIIFPSANKRDFDELAENVKEGLDVHFVDEYNQIFDVAFGDDQNTGK</sequence>
<dbReference type="HAMAP" id="MF_03120">
    <property type="entry name" value="lonm_euk"/>
    <property type="match status" value="1"/>
</dbReference>
<dbReference type="SMART" id="SM00464">
    <property type="entry name" value="LON"/>
    <property type="match status" value="1"/>
</dbReference>
<keyword evidence="8 11" id="KW-0496">Mitochondrion</keyword>
<evidence type="ECO:0000256" key="7">
    <source>
        <dbReference type="ARBA" id="ARBA00023125"/>
    </source>
</evidence>
<keyword evidence="3 11" id="KW-0547">Nucleotide-binding</keyword>
<reference evidence="17" key="1">
    <citation type="submission" date="2018-02" db="EMBL/GenBank/DDBJ databases">
        <authorList>
            <person name="Cohen D.B."/>
            <person name="Kent A.D."/>
        </authorList>
    </citation>
    <scope>NUCLEOTIDE SEQUENCE</scope>
</reference>
<organism evidence="17">
    <name type="scientific">Fagus sylvatica</name>
    <name type="common">Beechnut</name>
    <dbReference type="NCBI Taxonomy" id="28930"/>
    <lineage>
        <taxon>Eukaryota</taxon>
        <taxon>Viridiplantae</taxon>
        <taxon>Streptophyta</taxon>
        <taxon>Embryophyta</taxon>
        <taxon>Tracheophyta</taxon>
        <taxon>Spermatophyta</taxon>
        <taxon>Magnoliopsida</taxon>
        <taxon>eudicotyledons</taxon>
        <taxon>Gunneridae</taxon>
        <taxon>Pentapetalae</taxon>
        <taxon>rosids</taxon>
        <taxon>fabids</taxon>
        <taxon>Fagales</taxon>
        <taxon>Fagaceae</taxon>
        <taxon>Fagus</taxon>
    </lineage>
</organism>
<dbReference type="FunFam" id="1.20.58.1480:FF:000006">
    <property type="entry name" value="Lon protease homolog, mitochondrial"/>
    <property type="match status" value="1"/>
</dbReference>
<evidence type="ECO:0000256" key="4">
    <source>
        <dbReference type="ARBA" id="ARBA00022801"/>
    </source>
</evidence>
<dbReference type="GO" id="GO:0070407">
    <property type="term" value="P:oxidation-dependent protein catabolic process"/>
    <property type="evidence" value="ECO:0007669"/>
    <property type="project" value="UniProtKB-UniRule"/>
</dbReference>
<dbReference type="InterPro" id="IPR003593">
    <property type="entry name" value="AAA+_ATPase"/>
</dbReference>
<feature type="compositionally biased region" description="Basic and acidic residues" evidence="14">
    <location>
        <begin position="711"/>
        <end position="724"/>
    </location>
</feature>
<name>A0A2N9J777_FAGSY</name>
<evidence type="ECO:0000259" key="15">
    <source>
        <dbReference type="PROSITE" id="PS51786"/>
    </source>
</evidence>
<dbReference type="GO" id="GO:0016887">
    <property type="term" value="F:ATP hydrolysis activity"/>
    <property type="evidence" value="ECO:0007669"/>
    <property type="project" value="UniProtKB-UniRule"/>
</dbReference>
<dbReference type="GO" id="GO:0043565">
    <property type="term" value="F:sequence-specific DNA binding"/>
    <property type="evidence" value="ECO:0007669"/>
    <property type="project" value="UniProtKB-UniRule"/>
</dbReference>
<keyword evidence="4 11" id="KW-0378">Hydrolase</keyword>
<dbReference type="Pfam" id="PF05362">
    <property type="entry name" value="Lon_C"/>
    <property type="match status" value="1"/>
</dbReference>
<dbReference type="EC" id="3.4.21.53" evidence="11"/>